<comment type="subcellular location">
    <subcellularLocation>
        <location evidence="3">Membrane</location>
    </subcellularLocation>
</comment>
<keyword evidence="7" id="KW-0285">Flavoprotein</keyword>
<dbReference type="CDD" id="cd04738">
    <property type="entry name" value="DHOD_2_like"/>
    <property type="match status" value="1"/>
</dbReference>
<dbReference type="InterPro" id="IPR013785">
    <property type="entry name" value="Aldolase_TIM"/>
</dbReference>
<protein>
    <recommendedName>
        <fullName evidence="6">dihydroorotate dehydrogenase (quinone)</fullName>
        <ecNumber evidence="6">1.3.5.2</ecNumber>
    </recommendedName>
</protein>
<evidence type="ECO:0000256" key="9">
    <source>
        <dbReference type="ARBA" id="ARBA00022975"/>
    </source>
</evidence>
<feature type="non-terminal residue" evidence="14">
    <location>
        <position position="1"/>
    </location>
</feature>
<dbReference type="PANTHER" id="PTHR48109">
    <property type="entry name" value="DIHYDROOROTATE DEHYDROGENASE (QUINONE), MITOCHONDRIAL-RELATED"/>
    <property type="match status" value="1"/>
</dbReference>
<dbReference type="InterPro" id="IPR012135">
    <property type="entry name" value="Dihydroorotate_DH_1_2"/>
</dbReference>
<dbReference type="GO" id="GO:0106430">
    <property type="term" value="F:dihydroorotate dehydrogenase (quinone) activity"/>
    <property type="evidence" value="ECO:0007669"/>
    <property type="project" value="UniProtKB-EC"/>
</dbReference>
<reference evidence="14" key="1">
    <citation type="submission" date="2018-05" db="EMBL/GenBank/DDBJ databases">
        <authorList>
            <person name="Lanie J.A."/>
            <person name="Ng W.-L."/>
            <person name="Kazmierczak K.M."/>
            <person name="Andrzejewski T.M."/>
            <person name="Davidsen T.M."/>
            <person name="Wayne K.J."/>
            <person name="Tettelin H."/>
            <person name="Glass J.I."/>
            <person name="Rusch D."/>
            <person name="Podicherti R."/>
            <person name="Tsui H.-C.T."/>
            <person name="Winkler M.E."/>
        </authorList>
    </citation>
    <scope>NUCLEOTIDE SEQUENCE</scope>
</reference>
<dbReference type="InterPro" id="IPR005720">
    <property type="entry name" value="Dihydroorotate_DH_cat"/>
</dbReference>
<dbReference type="GO" id="GO:0005886">
    <property type="term" value="C:plasma membrane"/>
    <property type="evidence" value="ECO:0007669"/>
    <property type="project" value="TreeGrafter"/>
</dbReference>
<dbReference type="InterPro" id="IPR050074">
    <property type="entry name" value="DHO_dehydrogenase"/>
</dbReference>
<comment type="cofactor">
    <cofactor evidence="1">
        <name>FMN</name>
        <dbReference type="ChEBI" id="CHEBI:58210"/>
    </cofactor>
</comment>
<dbReference type="PANTHER" id="PTHR48109:SF4">
    <property type="entry name" value="DIHYDROOROTATE DEHYDROGENASE (QUINONE), MITOCHONDRIAL"/>
    <property type="match status" value="1"/>
</dbReference>
<dbReference type="NCBIfam" id="TIGR01036">
    <property type="entry name" value="pyrD_sub2"/>
    <property type="match status" value="1"/>
</dbReference>
<dbReference type="Pfam" id="PF01180">
    <property type="entry name" value="DHO_dh"/>
    <property type="match status" value="1"/>
</dbReference>
<dbReference type="GO" id="GO:0006207">
    <property type="term" value="P:'de novo' pyrimidine nucleobase biosynthetic process"/>
    <property type="evidence" value="ECO:0007669"/>
    <property type="project" value="InterPro"/>
</dbReference>
<evidence type="ECO:0000256" key="2">
    <source>
        <dbReference type="ARBA" id="ARBA00003125"/>
    </source>
</evidence>
<comment type="catalytic activity">
    <reaction evidence="12">
        <text>(S)-dihydroorotate + a quinone = orotate + a quinol</text>
        <dbReference type="Rhea" id="RHEA:30187"/>
        <dbReference type="ChEBI" id="CHEBI:24646"/>
        <dbReference type="ChEBI" id="CHEBI:30839"/>
        <dbReference type="ChEBI" id="CHEBI:30864"/>
        <dbReference type="ChEBI" id="CHEBI:132124"/>
        <dbReference type="EC" id="1.3.5.2"/>
    </reaction>
</comment>
<dbReference type="PROSITE" id="PS00912">
    <property type="entry name" value="DHODEHASE_2"/>
    <property type="match status" value="1"/>
</dbReference>
<comment type="similarity">
    <text evidence="5">Belongs to the dihydroorotate dehydrogenase family. Type 2 subfamily.</text>
</comment>
<dbReference type="GO" id="GO:0005737">
    <property type="term" value="C:cytoplasm"/>
    <property type="evidence" value="ECO:0007669"/>
    <property type="project" value="InterPro"/>
</dbReference>
<dbReference type="GO" id="GO:0044205">
    <property type="term" value="P:'de novo' UMP biosynthetic process"/>
    <property type="evidence" value="ECO:0007669"/>
    <property type="project" value="UniProtKB-UniPathway"/>
</dbReference>
<dbReference type="AlphaFoldDB" id="A0A381WN61"/>
<evidence type="ECO:0000256" key="5">
    <source>
        <dbReference type="ARBA" id="ARBA00005359"/>
    </source>
</evidence>
<organism evidence="14">
    <name type="scientific">marine metagenome</name>
    <dbReference type="NCBI Taxonomy" id="408172"/>
    <lineage>
        <taxon>unclassified sequences</taxon>
        <taxon>metagenomes</taxon>
        <taxon>ecological metagenomes</taxon>
    </lineage>
</organism>
<feature type="domain" description="Dihydroorotate dehydrogenase catalytic" evidence="13">
    <location>
        <begin position="1"/>
        <end position="284"/>
    </location>
</feature>
<evidence type="ECO:0000256" key="6">
    <source>
        <dbReference type="ARBA" id="ARBA00012791"/>
    </source>
</evidence>
<gene>
    <name evidence="14" type="ORF">METZ01_LOCUS106759</name>
</gene>
<evidence type="ECO:0000256" key="12">
    <source>
        <dbReference type="ARBA" id="ARBA00048639"/>
    </source>
</evidence>
<evidence type="ECO:0000256" key="1">
    <source>
        <dbReference type="ARBA" id="ARBA00001917"/>
    </source>
</evidence>
<dbReference type="EMBL" id="UINC01012329">
    <property type="protein sequence ID" value="SVA53905.1"/>
    <property type="molecule type" value="Genomic_DNA"/>
</dbReference>
<dbReference type="UniPathway" id="UPA00070">
    <property type="reaction ID" value="UER00946"/>
</dbReference>
<evidence type="ECO:0000313" key="14">
    <source>
        <dbReference type="EMBL" id="SVA53905.1"/>
    </source>
</evidence>
<keyword evidence="9" id="KW-0665">Pyrimidine biosynthesis</keyword>
<name>A0A381WN61_9ZZZZ</name>
<dbReference type="SUPFAM" id="SSF51395">
    <property type="entry name" value="FMN-linked oxidoreductases"/>
    <property type="match status" value="1"/>
</dbReference>
<evidence type="ECO:0000256" key="8">
    <source>
        <dbReference type="ARBA" id="ARBA00022643"/>
    </source>
</evidence>
<keyword evidence="11" id="KW-0472">Membrane</keyword>
<dbReference type="InterPro" id="IPR005719">
    <property type="entry name" value="Dihydroorotate_DH_2"/>
</dbReference>
<evidence type="ECO:0000256" key="7">
    <source>
        <dbReference type="ARBA" id="ARBA00022630"/>
    </source>
</evidence>
<comment type="pathway">
    <text evidence="4">Pyrimidine metabolism; UMP biosynthesis via de novo pathway; orotate from (S)-dihydroorotate (quinone route): step 1/1.</text>
</comment>
<dbReference type="InterPro" id="IPR001295">
    <property type="entry name" value="Dihydroorotate_DH_CS"/>
</dbReference>
<evidence type="ECO:0000256" key="3">
    <source>
        <dbReference type="ARBA" id="ARBA00004370"/>
    </source>
</evidence>
<sequence>PNPVGLAAGLDKNARAVDGLGALGFGFLELGTVTPLPQTGNPKKRLFRFINEEALINRMGFNNAGLNEFLKNLSGRRSHVRIGISIGKNSDVPVEKAIRDYRTCLRAVYTVTDYVAVDISSPNTTGLFELQAEPLFSRILQQLKDEQAQLAQQHGLYTPIAIKLSPDLNREEIQRIANTLMAFELDGVIATNTTRLRPGVIAGTRLASEDGGLSGRPLLKPSTEIVRQLYQHLRGSLPIIGCGGIFDPEDAWSKLCAGASLVQLYTGFAYHGPALVRRIVEDLAGRAADSGTGELAAILAAVHARISTPNPH</sequence>
<comment type="function">
    <text evidence="2">Catalyzes the conversion of dihydroorotate to orotate with quinone as electron acceptor.</text>
</comment>
<keyword evidence="10" id="KW-0560">Oxidoreductase</keyword>
<evidence type="ECO:0000256" key="11">
    <source>
        <dbReference type="ARBA" id="ARBA00023136"/>
    </source>
</evidence>
<dbReference type="NCBIfam" id="NF003652">
    <property type="entry name" value="PRK05286.2-5"/>
    <property type="match status" value="1"/>
</dbReference>
<dbReference type="EC" id="1.3.5.2" evidence="6"/>
<dbReference type="Gene3D" id="3.20.20.70">
    <property type="entry name" value="Aldolase class I"/>
    <property type="match status" value="1"/>
</dbReference>
<evidence type="ECO:0000259" key="13">
    <source>
        <dbReference type="Pfam" id="PF01180"/>
    </source>
</evidence>
<evidence type="ECO:0000256" key="10">
    <source>
        <dbReference type="ARBA" id="ARBA00023002"/>
    </source>
</evidence>
<keyword evidence="8" id="KW-0288">FMN</keyword>
<evidence type="ECO:0000256" key="4">
    <source>
        <dbReference type="ARBA" id="ARBA00005161"/>
    </source>
</evidence>
<dbReference type="PIRSF" id="PIRSF000164">
    <property type="entry name" value="DHO_oxidase"/>
    <property type="match status" value="1"/>
</dbReference>
<proteinExistence type="inferred from homology"/>
<accession>A0A381WN61</accession>